<evidence type="ECO:0000259" key="2">
    <source>
        <dbReference type="Pfam" id="PF14420"/>
    </source>
</evidence>
<dbReference type="STRING" id="1745343.A0A2J6Q1H6"/>
<dbReference type="EMBL" id="KZ613486">
    <property type="protein sequence ID" value="PMD20121.1"/>
    <property type="molecule type" value="Genomic_DNA"/>
</dbReference>
<feature type="compositionally biased region" description="Polar residues" evidence="1">
    <location>
        <begin position="611"/>
        <end position="620"/>
    </location>
</feature>
<name>A0A2J6Q1H6_9HELO</name>
<dbReference type="PANTHER" id="PTHR38788:SF3">
    <property type="entry name" value="CLR5 DOMAIN-CONTAINING PROTEIN"/>
    <property type="match status" value="1"/>
</dbReference>
<sequence length="680" mass="77653">MADDDSHFTARDIEPEDWQRIKWEVHRLYMVEKHPLEWVQAQLQEINGFQACISRWKEKVKEWNFLKNFPASTMHAIVAVEVQRAKKGKKTVFSCEDIPITQKRIENFKKKHYRGVTPPLAPALPSNIRYHTPSPENEGDSSEEETYGKLTVCLSTSTQVPSSSLGHACSVCSHQWEIESGETYRIDLPDEPQFSLIGGIDRWLLDEHQPWSHFELSSQLNYHDDTVVNDHNLSEEVREFGLPFEEYNVWPDLPNNLLQPFLESRSMIAVEQKDEISEEAALKDPSTLTGKLTRYLRQNREYTPQALTVRFELAEALIEIGKYYEAEDHCRDLIAIDSQESVAALLGTIFARTGRLEDRLEESTKWLFIALANFILDCTNYSLQQNERLFRRVYYLFAELIWLSEQDWDPLTKTLKEMMGTLKDLRSDEDIHRACPELFIHGFHFAHNCIALNFVYPAKYLYQHLLEPSSFYLNARHASEKAKAHQMYGLLLSGVKNWSSSAEQLLLTCESTIESGSYTHQYAAFLTITFNNLRPHLPSENDRPGSTVKTIEAKLDYMKNQISVSDNGFSVLPVENYLQSNLPGLRGAILLADMSLQAQLTLPVRSIVSSQGRTDSNSALSRRGKVSDDVRVSKKSVSSGPMSSDMSGDGSHENGQTWPSSEWDEYADIKGICDKVSKTS</sequence>
<gene>
    <name evidence="3" type="ORF">NA56DRAFT_750002</name>
</gene>
<keyword evidence="4" id="KW-1185">Reference proteome</keyword>
<feature type="domain" description="Clr5" evidence="2">
    <location>
        <begin position="15"/>
        <end position="67"/>
    </location>
</feature>
<feature type="compositionally biased region" description="Low complexity" evidence="1">
    <location>
        <begin position="635"/>
        <end position="649"/>
    </location>
</feature>
<dbReference type="InterPro" id="IPR025676">
    <property type="entry name" value="Clr5_dom"/>
</dbReference>
<dbReference type="OrthoDB" id="3532984at2759"/>
<dbReference type="PANTHER" id="PTHR38788">
    <property type="entry name" value="CLR5 DOMAIN-CONTAINING PROTEIN"/>
    <property type="match status" value="1"/>
</dbReference>
<dbReference type="AlphaFoldDB" id="A0A2J6Q1H6"/>
<dbReference type="Pfam" id="PF14420">
    <property type="entry name" value="Clr5"/>
    <property type="match status" value="1"/>
</dbReference>
<dbReference type="SUPFAM" id="SSF48452">
    <property type="entry name" value="TPR-like"/>
    <property type="match status" value="1"/>
</dbReference>
<reference evidence="3 4" key="1">
    <citation type="submission" date="2016-05" db="EMBL/GenBank/DDBJ databases">
        <title>A degradative enzymes factory behind the ericoid mycorrhizal symbiosis.</title>
        <authorList>
            <consortium name="DOE Joint Genome Institute"/>
            <person name="Martino E."/>
            <person name="Morin E."/>
            <person name="Grelet G."/>
            <person name="Kuo A."/>
            <person name="Kohler A."/>
            <person name="Daghino S."/>
            <person name="Barry K."/>
            <person name="Choi C."/>
            <person name="Cichocki N."/>
            <person name="Clum A."/>
            <person name="Copeland A."/>
            <person name="Hainaut M."/>
            <person name="Haridas S."/>
            <person name="Labutti K."/>
            <person name="Lindquist E."/>
            <person name="Lipzen A."/>
            <person name="Khouja H.-R."/>
            <person name="Murat C."/>
            <person name="Ohm R."/>
            <person name="Olson A."/>
            <person name="Spatafora J."/>
            <person name="Veneault-Fourrey C."/>
            <person name="Henrissat B."/>
            <person name="Grigoriev I."/>
            <person name="Martin F."/>
            <person name="Perotto S."/>
        </authorList>
    </citation>
    <scope>NUCLEOTIDE SEQUENCE [LARGE SCALE GENOMIC DNA]</scope>
    <source>
        <strain evidence="3 4">UAMH 7357</strain>
    </source>
</reference>
<evidence type="ECO:0000313" key="4">
    <source>
        <dbReference type="Proteomes" id="UP000235672"/>
    </source>
</evidence>
<accession>A0A2J6Q1H6</accession>
<proteinExistence type="predicted"/>
<dbReference type="Proteomes" id="UP000235672">
    <property type="component" value="Unassembled WGS sequence"/>
</dbReference>
<feature type="region of interest" description="Disordered" evidence="1">
    <location>
        <begin position="124"/>
        <end position="145"/>
    </location>
</feature>
<evidence type="ECO:0000313" key="3">
    <source>
        <dbReference type="EMBL" id="PMD20121.1"/>
    </source>
</evidence>
<dbReference type="InterPro" id="IPR011990">
    <property type="entry name" value="TPR-like_helical_dom_sf"/>
</dbReference>
<protein>
    <recommendedName>
        <fullName evidence="2">Clr5 domain-containing protein</fullName>
    </recommendedName>
</protein>
<evidence type="ECO:0000256" key="1">
    <source>
        <dbReference type="SAM" id="MobiDB-lite"/>
    </source>
</evidence>
<dbReference type="Gene3D" id="1.25.40.10">
    <property type="entry name" value="Tetratricopeptide repeat domain"/>
    <property type="match status" value="1"/>
</dbReference>
<organism evidence="3 4">
    <name type="scientific">Hyaloscypha hepaticicola</name>
    <dbReference type="NCBI Taxonomy" id="2082293"/>
    <lineage>
        <taxon>Eukaryota</taxon>
        <taxon>Fungi</taxon>
        <taxon>Dikarya</taxon>
        <taxon>Ascomycota</taxon>
        <taxon>Pezizomycotina</taxon>
        <taxon>Leotiomycetes</taxon>
        <taxon>Helotiales</taxon>
        <taxon>Hyaloscyphaceae</taxon>
        <taxon>Hyaloscypha</taxon>
    </lineage>
</organism>
<feature type="region of interest" description="Disordered" evidence="1">
    <location>
        <begin position="611"/>
        <end position="663"/>
    </location>
</feature>